<dbReference type="SMR" id="A0A1J6J556"/>
<evidence type="ECO:0000259" key="1">
    <source>
        <dbReference type="SMART" id="SM00228"/>
    </source>
</evidence>
<dbReference type="InterPro" id="IPR001478">
    <property type="entry name" value="PDZ"/>
</dbReference>
<organism evidence="2 3">
    <name type="scientific">Nicotiana attenuata</name>
    <name type="common">Coyote tobacco</name>
    <dbReference type="NCBI Taxonomy" id="49451"/>
    <lineage>
        <taxon>Eukaryota</taxon>
        <taxon>Viridiplantae</taxon>
        <taxon>Streptophyta</taxon>
        <taxon>Embryophyta</taxon>
        <taxon>Tracheophyta</taxon>
        <taxon>Spermatophyta</taxon>
        <taxon>Magnoliopsida</taxon>
        <taxon>eudicotyledons</taxon>
        <taxon>Gunneridae</taxon>
        <taxon>Pentapetalae</taxon>
        <taxon>asterids</taxon>
        <taxon>lamiids</taxon>
        <taxon>Solanales</taxon>
        <taxon>Solanaceae</taxon>
        <taxon>Nicotianoideae</taxon>
        <taxon>Nicotianeae</taxon>
        <taxon>Nicotiana</taxon>
    </lineage>
</organism>
<dbReference type="OMA" id="WIPINIV"/>
<dbReference type="Proteomes" id="UP000187609">
    <property type="component" value="Unassembled WGS sequence"/>
</dbReference>
<dbReference type="SUPFAM" id="SSF50494">
    <property type="entry name" value="Trypsin-like serine proteases"/>
    <property type="match status" value="1"/>
</dbReference>
<keyword evidence="3" id="KW-1185">Reference proteome</keyword>
<dbReference type="InterPro" id="IPR036034">
    <property type="entry name" value="PDZ_sf"/>
</dbReference>
<dbReference type="STRING" id="49451.A0A1J6J556"/>
<dbReference type="PANTHER" id="PTHR47389">
    <property type="entry name" value="OS09G0436400 PROTEIN"/>
    <property type="match status" value="1"/>
</dbReference>
<gene>
    <name evidence="2" type="primary">DEGP14_0</name>
    <name evidence="2" type="ORF">A4A49_22826</name>
</gene>
<sequence length="405" mass="46113">MNYDSYKREWVEAFTPWKREPKEDPDNSPIFSGDYESFNPKRQKFYLHAQNKHLDVYTKVAALKASTSVVSLESYSGKEEIFQCSGTIIESVDTSSIILTTASLLSCSKARNSIANDIKVIVHLFDGRAFDGHIEAYDLHYNVAAIRIQSDTPLPIASLAHLNDSIMIRPSQLRVTEEKPFQLRPHSNSFDLIPGDLVIALGRFNKKPYDIMAAPGEFSIDRCDYDYFECKELFMATCRITRCGIGGPLINRYGEIIGICFHDVSSIAFLPINIASIWWEHYKKYRQPRRPRLGMEVTNLYAADLEILERIISKFPEVMEGIIVEEVIAGGSAEFAGLKHNDVIIQFGGRKVRSFLELFHDMWKHVGESVELVVIRASADVPLHLTMVVEEATSDKLYSWPFWEV</sequence>
<dbReference type="GO" id="GO:0006508">
    <property type="term" value="P:proteolysis"/>
    <property type="evidence" value="ECO:0007669"/>
    <property type="project" value="UniProtKB-KW"/>
</dbReference>
<proteinExistence type="predicted"/>
<reference evidence="2" key="1">
    <citation type="submission" date="2016-11" db="EMBL/GenBank/DDBJ databases">
        <title>The genome of Nicotiana attenuata.</title>
        <authorList>
            <person name="Xu S."/>
            <person name="Brockmoeller T."/>
            <person name="Gaquerel E."/>
            <person name="Navarro A."/>
            <person name="Kuhl H."/>
            <person name="Gase K."/>
            <person name="Ling Z."/>
            <person name="Zhou W."/>
            <person name="Kreitzer C."/>
            <person name="Stanke M."/>
            <person name="Tang H."/>
            <person name="Lyons E."/>
            <person name="Pandey P."/>
            <person name="Pandey S.P."/>
            <person name="Timmermann B."/>
            <person name="Baldwin I.T."/>
        </authorList>
    </citation>
    <scope>NUCLEOTIDE SEQUENCE [LARGE SCALE GENOMIC DNA]</scope>
    <source>
        <strain evidence="2">UT</strain>
    </source>
</reference>
<dbReference type="Pfam" id="PF13365">
    <property type="entry name" value="Trypsin_2"/>
    <property type="match status" value="1"/>
</dbReference>
<dbReference type="InterPro" id="IPR009003">
    <property type="entry name" value="Peptidase_S1_PA"/>
</dbReference>
<protein>
    <submittedName>
        <fullName evidence="2">Protease do-like 14</fullName>
    </submittedName>
</protein>
<feature type="domain" description="PDZ" evidence="1">
    <location>
        <begin position="291"/>
        <end position="378"/>
    </location>
</feature>
<evidence type="ECO:0000313" key="3">
    <source>
        <dbReference type="Proteomes" id="UP000187609"/>
    </source>
</evidence>
<comment type="caution">
    <text evidence="2">The sequence shown here is derived from an EMBL/GenBank/DDBJ whole genome shotgun (WGS) entry which is preliminary data.</text>
</comment>
<name>A0A1J6J556_NICAT</name>
<evidence type="ECO:0000313" key="2">
    <source>
        <dbReference type="EMBL" id="OIT06043.1"/>
    </source>
</evidence>
<dbReference type="PANTHER" id="PTHR47389:SF4">
    <property type="entry name" value="OS09G0436400 PROTEIN"/>
    <property type="match status" value="1"/>
</dbReference>
<dbReference type="Gene3D" id="2.30.42.10">
    <property type="match status" value="1"/>
</dbReference>
<dbReference type="KEGG" id="nau:109207757"/>
<dbReference type="GO" id="GO:0008233">
    <property type="term" value="F:peptidase activity"/>
    <property type="evidence" value="ECO:0007669"/>
    <property type="project" value="UniProtKB-KW"/>
</dbReference>
<dbReference type="EMBL" id="MJEQ01037184">
    <property type="protein sequence ID" value="OIT06043.1"/>
    <property type="molecule type" value="Genomic_DNA"/>
</dbReference>
<dbReference type="SMART" id="SM00228">
    <property type="entry name" value="PDZ"/>
    <property type="match status" value="1"/>
</dbReference>
<dbReference type="Pfam" id="PF13180">
    <property type="entry name" value="PDZ_2"/>
    <property type="match status" value="1"/>
</dbReference>
<dbReference type="AlphaFoldDB" id="A0A1J6J556"/>
<dbReference type="OrthoDB" id="4217619at2759"/>
<dbReference type="GeneID" id="109207757"/>
<dbReference type="Gene3D" id="2.40.10.120">
    <property type="match status" value="1"/>
</dbReference>
<accession>A0A1J6J556</accession>
<dbReference type="SUPFAM" id="SSF50156">
    <property type="entry name" value="PDZ domain-like"/>
    <property type="match status" value="1"/>
</dbReference>
<dbReference type="Gramene" id="OIT06043">
    <property type="protein sequence ID" value="OIT06043"/>
    <property type="gene ID" value="A4A49_22826"/>
</dbReference>